<dbReference type="SUPFAM" id="SSF55681">
    <property type="entry name" value="Class II aaRS and biotin synthetases"/>
    <property type="match status" value="1"/>
</dbReference>
<evidence type="ECO:0000256" key="3">
    <source>
        <dbReference type="SAM" id="MobiDB-lite"/>
    </source>
</evidence>
<sequence length="150" mass="16959">MPATPFSRSFFVSQPRFNYYITPIFRSLTCQLSSSPFQFNAKSSTVRFHCALSQAAETESPTGGRSGALTPTPPVTGEVQKIDVNPPKGTRDFPPEEMRMRNWLFNNFKEVSRLYGFEEIDFPVLESEALYIRKAGEEIKDQGEFGSMGR</sequence>
<dbReference type="PANTHER" id="PTHR43707">
    <property type="entry name" value="HISTIDYL-TRNA SYNTHETASE"/>
    <property type="match status" value="1"/>
</dbReference>
<name>A0A2K3NVN3_TRIPR</name>
<keyword evidence="4" id="KW-0436">Ligase</keyword>
<evidence type="ECO:0000313" key="5">
    <source>
        <dbReference type="Proteomes" id="UP000236291"/>
    </source>
</evidence>
<gene>
    <name evidence="4" type="ORF">L195_g003556</name>
</gene>
<proteinExistence type="predicted"/>
<organism evidence="4 5">
    <name type="scientific">Trifolium pratense</name>
    <name type="common">Red clover</name>
    <dbReference type="NCBI Taxonomy" id="57577"/>
    <lineage>
        <taxon>Eukaryota</taxon>
        <taxon>Viridiplantae</taxon>
        <taxon>Streptophyta</taxon>
        <taxon>Embryophyta</taxon>
        <taxon>Tracheophyta</taxon>
        <taxon>Spermatophyta</taxon>
        <taxon>Magnoliopsida</taxon>
        <taxon>eudicotyledons</taxon>
        <taxon>Gunneridae</taxon>
        <taxon>Pentapetalae</taxon>
        <taxon>rosids</taxon>
        <taxon>fabids</taxon>
        <taxon>Fabales</taxon>
        <taxon>Fabaceae</taxon>
        <taxon>Papilionoideae</taxon>
        <taxon>50 kb inversion clade</taxon>
        <taxon>NPAAA clade</taxon>
        <taxon>Hologalegina</taxon>
        <taxon>IRL clade</taxon>
        <taxon>Trifolieae</taxon>
        <taxon>Trifolium</taxon>
    </lineage>
</organism>
<evidence type="ECO:0000313" key="4">
    <source>
        <dbReference type="EMBL" id="PNY07073.1"/>
    </source>
</evidence>
<dbReference type="InterPro" id="IPR045864">
    <property type="entry name" value="aa-tRNA-synth_II/BPL/LPL"/>
</dbReference>
<dbReference type="GO" id="GO:0004821">
    <property type="term" value="F:histidine-tRNA ligase activity"/>
    <property type="evidence" value="ECO:0007669"/>
    <property type="project" value="UniProtKB-EC"/>
</dbReference>
<dbReference type="Proteomes" id="UP000236291">
    <property type="component" value="Unassembled WGS sequence"/>
</dbReference>
<comment type="caution">
    <text evidence="4">The sequence shown here is derived from an EMBL/GenBank/DDBJ whole genome shotgun (WGS) entry which is preliminary data.</text>
</comment>
<reference evidence="4 5" key="2">
    <citation type="journal article" date="2017" name="Front. Plant Sci.">
        <title>Gene Classification and Mining of Molecular Markers Useful in Red Clover (Trifolium pratense) Breeding.</title>
        <authorList>
            <person name="Istvanek J."/>
            <person name="Dluhosova J."/>
            <person name="Dluhos P."/>
            <person name="Patkova L."/>
            <person name="Nedelnik J."/>
            <person name="Repkova J."/>
        </authorList>
    </citation>
    <scope>NUCLEOTIDE SEQUENCE [LARGE SCALE GENOMIC DNA]</scope>
    <source>
        <strain evidence="5">cv. Tatra</strain>
        <tissue evidence="4">Young leaves</tissue>
    </source>
</reference>
<evidence type="ECO:0000256" key="1">
    <source>
        <dbReference type="ARBA" id="ARBA00012815"/>
    </source>
</evidence>
<dbReference type="GO" id="GO:0005737">
    <property type="term" value="C:cytoplasm"/>
    <property type="evidence" value="ECO:0007669"/>
    <property type="project" value="InterPro"/>
</dbReference>
<accession>A0A2K3NVN3</accession>
<dbReference type="PANTHER" id="PTHR43707:SF1">
    <property type="entry name" value="HISTIDINE--TRNA LIGASE, MITOCHONDRIAL-RELATED"/>
    <property type="match status" value="1"/>
</dbReference>
<dbReference type="InterPro" id="IPR004516">
    <property type="entry name" value="HisRS/HisZ"/>
</dbReference>
<dbReference type="STRING" id="57577.A0A2K3NVN3"/>
<protein>
    <recommendedName>
        <fullName evidence="1">histidine--tRNA ligase</fullName>
        <ecNumber evidence="1">6.1.1.21</ecNumber>
    </recommendedName>
</protein>
<dbReference type="Gene3D" id="3.30.930.10">
    <property type="entry name" value="Bira Bifunctional Protein, Domain 2"/>
    <property type="match status" value="1"/>
</dbReference>
<comment type="catalytic activity">
    <reaction evidence="2">
        <text>tRNA(His) + L-histidine + ATP = L-histidyl-tRNA(His) + AMP + diphosphate + H(+)</text>
        <dbReference type="Rhea" id="RHEA:17313"/>
        <dbReference type="Rhea" id="RHEA-COMP:9665"/>
        <dbReference type="Rhea" id="RHEA-COMP:9689"/>
        <dbReference type="ChEBI" id="CHEBI:15378"/>
        <dbReference type="ChEBI" id="CHEBI:30616"/>
        <dbReference type="ChEBI" id="CHEBI:33019"/>
        <dbReference type="ChEBI" id="CHEBI:57595"/>
        <dbReference type="ChEBI" id="CHEBI:78442"/>
        <dbReference type="ChEBI" id="CHEBI:78527"/>
        <dbReference type="ChEBI" id="CHEBI:456215"/>
        <dbReference type="EC" id="6.1.1.21"/>
    </reaction>
</comment>
<dbReference type="EMBL" id="ASHM01001666">
    <property type="protein sequence ID" value="PNY07073.1"/>
    <property type="molecule type" value="Genomic_DNA"/>
</dbReference>
<dbReference type="ExpressionAtlas" id="A0A2K3NVN3">
    <property type="expression patterns" value="baseline"/>
</dbReference>
<evidence type="ECO:0000256" key="2">
    <source>
        <dbReference type="ARBA" id="ARBA00047639"/>
    </source>
</evidence>
<dbReference type="GO" id="GO:0006427">
    <property type="term" value="P:histidyl-tRNA aminoacylation"/>
    <property type="evidence" value="ECO:0007669"/>
    <property type="project" value="TreeGrafter"/>
</dbReference>
<feature type="region of interest" description="Disordered" evidence="3">
    <location>
        <begin position="56"/>
        <end position="93"/>
    </location>
</feature>
<reference evidence="4 5" key="1">
    <citation type="journal article" date="2014" name="Am. J. Bot.">
        <title>Genome assembly and annotation for red clover (Trifolium pratense; Fabaceae).</title>
        <authorList>
            <person name="Istvanek J."/>
            <person name="Jaros M."/>
            <person name="Krenek A."/>
            <person name="Repkova J."/>
        </authorList>
    </citation>
    <scope>NUCLEOTIDE SEQUENCE [LARGE SCALE GENOMIC DNA]</scope>
    <source>
        <strain evidence="5">cv. Tatra</strain>
        <tissue evidence="4">Young leaves</tissue>
    </source>
</reference>
<dbReference type="AlphaFoldDB" id="A0A2K3NVN3"/>
<dbReference type="EC" id="6.1.1.21" evidence="1"/>